<dbReference type="PANTHER" id="PTHR23416">
    <property type="entry name" value="SIALIC ACID SYNTHASE-RELATED"/>
    <property type="match status" value="1"/>
</dbReference>
<dbReference type="InterPro" id="IPR018357">
    <property type="entry name" value="Hexapep_transf_CS"/>
</dbReference>
<keyword evidence="3" id="KW-0677">Repeat</keyword>
<dbReference type="PROSITE" id="PS00101">
    <property type="entry name" value="HEXAPEP_TRANSFERASES"/>
    <property type="match status" value="1"/>
</dbReference>
<dbReference type="InterPro" id="IPR011004">
    <property type="entry name" value="Trimer_LpxA-like_sf"/>
</dbReference>
<organism evidence="4">
    <name type="scientific">Turicibacter sanguinis</name>
    <dbReference type="NCBI Taxonomy" id="154288"/>
    <lineage>
        <taxon>Bacteria</taxon>
        <taxon>Bacillati</taxon>
        <taxon>Bacillota</taxon>
        <taxon>Erysipelotrichia</taxon>
        <taxon>Erysipelotrichales</taxon>
        <taxon>Turicibacteraceae</taxon>
        <taxon>Turicibacter</taxon>
    </lineage>
</organism>
<evidence type="ECO:0000313" key="4">
    <source>
        <dbReference type="EMBL" id="MTL94953.1"/>
    </source>
</evidence>
<dbReference type="Gene3D" id="2.160.10.10">
    <property type="entry name" value="Hexapeptide repeat proteins"/>
    <property type="match status" value="1"/>
</dbReference>
<comment type="caution">
    <text evidence="4">The sequence shown here is derived from an EMBL/GenBank/DDBJ whole genome shotgun (WGS) entry which is preliminary data.</text>
</comment>
<name>A0A6G2CPX5_9FIRM</name>
<accession>A0A6G2CPX5</accession>
<gene>
    <name evidence="4" type="ORF">GMA64_10470</name>
</gene>
<dbReference type="GO" id="GO:0008374">
    <property type="term" value="F:O-acyltransferase activity"/>
    <property type="evidence" value="ECO:0007669"/>
    <property type="project" value="TreeGrafter"/>
</dbReference>
<evidence type="ECO:0000256" key="2">
    <source>
        <dbReference type="ARBA" id="ARBA00022679"/>
    </source>
</evidence>
<evidence type="ECO:0000256" key="3">
    <source>
        <dbReference type="ARBA" id="ARBA00022737"/>
    </source>
</evidence>
<sequence length="174" mass="18945">MNKNIKRTFGKILYNCIAKYLPKSDARINFGAKTIRYFCLTLILDEVGKNVNVEKGAQFASNIKIGNNSGIGVNSVINSNVSIGNDVMMGPECLIYTSNHRFDRLDLPMWRQGFSDIHPVSIGNDVWIGGRVIILPGVKIGDGAIIGAGAVVTKDIPKYSICGGVPAKVIKYRT</sequence>
<reference evidence="4" key="1">
    <citation type="journal article" date="2019" name="Nat. Med.">
        <title>A library of human gut bacterial isolates paired with longitudinal multiomics data enables mechanistic microbiome research.</title>
        <authorList>
            <person name="Poyet M."/>
            <person name="Groussin M."/>
            <person name="Gibbons S.M."/>
            <person name="Avila-Pacheco J."/>
            <person name="Jiang X."/>
            <person name="Kearney S.M."/>
            <person name="Perrotta A.R."/>
            <person name="Berdy B."/>
            <person name="Zhao S."/>
            <person name="Lieberman T.D."/>
            <person name="Swanson P.K."/>
            <person name="Smith M."/>
            <person name="Roesemann S."/>
            <person name="Alexander J.E."/>
            <person name="Rich S.A."/>
            <person name="Livny J."/>
            <person name="Vlamakis H."/>
            <person name="Clish C."/>
            <person name="Bullock K."/>
            <person name="Deik A."/>
            <person name="Scott J."/>
            <person name="Pierce K.A."/>
            <person name="Xavier R.J."/>
            <person name="Alm E.J."/>
        </authorList>
    </citation>
    <scope>NUCLEOTIDE SEQUENCE</scope>
    <source>
        <strain evidence="4">BIOML-A179</strain>
    </source>
</reference>
<dbReference type="InterPro" id="IPR001451">
    <property type="entry name" value="Hexapep"/>
</dbReference>
<dbReference type="EMBL" id="WMQV01000027">
    <property type="protein sequence ID" value="MTL94953.1"/>
    <property type="molecule type" value="Genomic_DNA"/>
</dbReference>
<dbReference type="SUPFAM" id="SSF51161">
    <property type="entry name" value="Trimeric LpxA-like enzymes"/>
    <property type="match status" value="1"/>
</dbReference>
<dbReference type="Pfam" id="PF00132">
    <property type="entry name" value="Hexapep"/>
    <property type="match status" value="1"/>
</dbReference>
<dbReference type="PANTHER" id="PTHR23416:SF23">
    <property type="entry name" value="ACETYLTRANSFERASE C18B11.09C-RELATED"/>
    <property type="match status" value="1"/>
</dbReference>
<evidence type="ECO:0000256" key="1">
    <source>
        <dbReference type="ARBA" id="ARBA00007274"/>
    </source>
</evidence>
<protein>
    <submittedName>
        <fullName evidence="4">Transferase</fullName>
    </submittedName>
</protein>
<keyword evidence="2 4" id="KW-0808">Transferase</keyword>
<dbReference type="AlphaFoldDB" id="A0A6G2CPX5"/>
<dbReference type="InterPro" id="IPR051159">
    <property type="entry name" value="Hexapeptide_acetyltransf"/>
</dbReference>
<proteinExistence type="inferred from homology"/>
<comment type="similarity">
    <text evidence="1">Belongs to the transferase hexapeptide repeat family.</text>
</comment>